<reference evidence="2 3" key="1">
    <citation type="submission" date="2010-10" db="EMBL/GenBank/DDBJ databases">
        <authorList>
            <person name="Durkin A.S."/>
            <person name="Madupu R."/>
            <person name="Torralba M."/>
            <person name="Gillis M."/>
            <person name="Methe B."/>
            <person name="Sutton G."/>
            <person name="Nelson K.E."/>
        </authorList>
    </citation>
    <scope>NUCLEOTIDE SEQUENCE [LARGE SCALE GENOMIC DNA]</scope>
    <source>
        <strain evidence="2 3">PB013-T2-3</strain>
    </source>
</reference>
<dbReference type="SUPFAM" id="SSF47336">
    <property type="entry name" value="ACP-like"/>
    <property type="match status" value="1"/>
</dbReference>
<evidence type="ECO:0000313" key="3">
    <source>
        <dbReference type="Proteomes" id="UP000003070"/>
    </source>
</evidence>
<evidence type="ECO:0000259" key="1">
    <source>
        <dbReference type="PROSITE" id="PS50075"/>
    </source>
</evidence>
<organism evidence="2 3">
    <name type="scientific">Limosilactobacillus oris PB013-T2-3</name>
    <dbReference type="NCBI Taxonomy" id="908339"/>
    <lineage>
        <taxon>Bacteria</taxon>
        <taxon>Bacillati</taxon>
        <taxon>Bacillota</taxon>
        <taxon>Bacilli</taxon>
        <taxon>Lactobacillales</taxon>
        <taxon>Lactobacillaceae</taxon>
        <taxon>Limosilactobacillus</taxon>
    </lineage>
</organism>
<dbReference type="PROSITE" id="PS50075">
    <property type="entry name" value="CARRIER"/>
    <property type="match status" value="1"/>
</dbReference>
<dbReference type="Proteomes" id="UP000003070">
    <property type="component" value="Unassembled WGS sequence"/>
</dbReference>
<dbReference type="Gene3D" id="1.10.1200.10">
    <property type="entry name" value="ACP-like"/>
    <property type="match status" value="1"/>
</dbReference>
<dbReference type="EMBL" id="AEKL01000039">
    <property type="protein sequence ID" value="EFQ53310.1"/>
    <property type="molecule type" value="Genomic_DNA"/>
</dbReference>
<proteinExistence type="predicted"/>
<dbReference type="InterPro" id="IPR036736">
    <property type="entry name" value="ACP-like_sf"/>
</dbReference>
<comment type="caution">
    <text evidence="2">The sequence shown here is derived from an EMBL/GenBank/DDBJ whole genome shotgun (WGS) entry which is preliminary data.</text>
</comment>
<gene>
    <name evidence="2" type="ORF">HMPREF9265_1208</name>
</gene>
<evidence type="ECO:0000313" key="2">
    <source>
        <dbReference type="EMBL" id="EFQ53310.1"/>
    </source>
</evidence>
<feature type="domain" description="Carrier" evidence="1">
    <location>
        <begin position="1"/>
        <end position="77"/>
    </location>
</feature>
<dbReference type="InterPro" id="IPR009081">
    <property type="entry name" value="PP-bd_ACP"/>
</dbReference>
<accession>E3C7H9</accession>
<dbReference type="AlphaFoldDB" id="E3C7H9"/>
<sequence length="77" mass="8649">MMNHTLDFLKNKLLDLGIEEEEIQENSTLAELMLDSTEKVDITLAIKEEFGVTVSLDDDNLTLLKLAKIIDGGQKNE</sequence>
<dbReference type="Pfam" id="PF00550">
    <property type="entry name" value="PP-binding"/>
    <property type="match status" value="1"/>
</dbReference>
<name>E3C7H9_9LACO</name>
<protein>
    <recommendedName>
        <fullName evidence="1">Carrier domain-containing protein</fullName>
    </recommendedName>
</protein>